<dbReference type="InterPro" id="IPR003838">
    <property type="entry name" value="ABC3_permease_C"/>
</dbReference>
<reference evidence="10" key="1">
    <citation type="submission" date="2020-06" db="EMBL/GenBank/DDBJ databases">
        <title>Novel chitinolytic bacterium.</title>
        <authorList>
            <person name="Ungkulpasvich U."/>
            <person name="Kosugi A."/>
            <person name="Uke A."/>
        </authorList>
    </citation>
    <scope>NUCLEOTIDE SEQUENCE</scope>
    <source>
        <strain evidence="10">UUS1-1</strain>
    </source>
</reference>
<keyword evidence="6 7" id="KW-0472">Membrane</keyword>
<dbReference type="RefSeq" id="WP_181339391.1">
    <property type="nucleotide sequence ID" value="NZ_JAAKDE010000010.1"/>
</dbReference>
<feature type="transmembrane region" description="Helical" evidence="7">
    <location>
        <begin position="281"/>
        <end position="302"/>
    </location>
</feature>
<feature type="domain" description="MacB-like periplasmic core" evidence="9">
    <location>
        <begin position="19"/>
        <end position="245"/>
    </location>
</feature>
<dbReference type="InterPro" id="IPR051447">
    <property type="entry name" value="Lipoprotein-release_system"/>
</dbReference>
<comment type="caution">
    <text evidence="10">The sequence shown here is derived from an EMBL/GenBank/DDBJ whole genome shotgun (WGS) entry which is preliminary data.</text>
</comment>
<evidence type="ECO:0000256" key="3">
    <source>
        <dbReference type="ARBA" id="ARBA00022475"/>
    </source>
</evidence>
<dbReference type="PANTHER" id="PTHR30489">
    <property type="entry name" value="LIPOPROTEIN-RELEASING SYSTEM TRANSMEMBRANE PROTEIN LOLE"/>
    <property type="match status" value="1"/>
</dbReference>
<evidence type="ECO:0000256" key="6">
    <source>
        <dbReference type="ARBA" id="ARBA00023136"/>
    </source>
</evidence>
<dbReference type="InterPro" id="IPR025857">
    <property type="entry name" value="MacB_PCD"/>
</dbReference>
<dbReference type="PANTHER" id="PTHR30489:SF0">
    <property type="entry name" value="LIPOPROTEIN-RELEASING SYSTEM TRANSMEMBRANE PROTEIN LOLE"/>
    <property type="match status" value="1"/>
</dbReference>
<feature type="transmembrane region" description="Helical" evidence="7">
    <location>
        <begin position="20"/>
        <end position="40"/>
    </location>
</feature>
<evidence type="ECO:0000256" key="1">
    <source>
        <dbReference type="ARBA" id="ARBA00004651"/>
    </source>
</evidence>
<protein>
    <submittedName>
        <fullName evidence="10">ABC transporter permease</fullName>
    </submittedName>
</protein>
<gene>
    <name evidence="10" type="ORF">G5B42_05180</name>
</gene>
<keyword evidence="4 7" id="KW-0812">Transmembrane</keyword>
<evidence type="ECO:0000313" key="10">
    <source>
        <dbReference type="EMBL" id="MBA2132935.1"/>
    </source>
</evidence>
<keyword evidence="5 7" id="KW-1133">Transmembrane helix</keyword>
<name>A0A8J6LI95_9FIRM</name>
<proteinExistence type="inferred from homology"/>
<evidence type="ECO:0000313" key="11">
    <source>
        <dbReference type="Proteomes" id="UP000657177"/>
    </source>
</evidence>
<evidence type="ECO:0000256" key="4">
    <source>
        <dbReference type="ARBA" id="ARBA00022692"/>
    </source>
</evidence>
<evidence type="ECO:0000256" key="7">
    <source>
        <dbReference type="SAM" id="Phobius"/>
    </source>
</evidence>
<feature type="transmembrane region" description="Helical" evidence="7">
    <location>
        <begin position="375"/>
        <end position="402"/>
    </location>
</feature>
<sequence length="420" mass="46114">MGYLVKIAFKNMFRSKLRTLVSIAAIAFGVMIVVFARGLIVGMVDKVFADHIYYNSGHIKIIDRDYQKRERLLTLSYPVDGLAGRGVSEMCGALAALDQVEMVIPRLKFGALVSTGDQLVSMSGWGVNPAQELAFTDLEDKLVEGRMVRPGEQAVVMGTALLNKIGRRVGDKVTIVFNTAFGSLKGITFEIVGRLESGLKLLNEMVFYLPLDQAQRLLEMEDQATELLLVTKDPKLVPQVLPAVKTFLAEAGEADRYLALSYRETSDLIPLMDLSEIIFNYIYLILVLLSCIVVINTMIMIIRERTKEIGMMTALGLEGKNILQLFVIEGAFMGIAGSLVGAVLGHLLTAYLGKVGFDYGEALSGMEAEVLFDTMFYPVASVGNTVFAFVLGVIVVTIACLFPARRAARLQPTEAMREVQ</sequence>
<organism evidence="10 11">
    <name type="scientific">Capillibacterium thermochitinicola</name>
    <dbReference type="NCBI Taxonomy" id="2699427"/>
    <lineage>
        <taxon>Bacteria</taxon>
        <taxon>Bacillati</taxon>
        <taxon>Bacillota</taxon>
        <taxon>Capillibacterium</taxon>
    </lineage>
</organism>
<dbReference type="Pfam" id="PF02687">
    <property type="entry name" value="FtsX"/>
    <property type="match status" value="1"/>
</dbReference>
<comment type="similarity">
    <text evidence="2">Belongs to the ABC-4 integral membrane protein family. LolC/E subfamily.</text>
</comment>
<comment type="subcellular location">
    <subcellularLocation>
        <location evidence="1">Cell membrane</location>
        <topology evidence="1">Multi-pass membrane protein</topology>
    </subcellularLocation>
</comment>
<keyword evidence="3" id="KW-1003">Cell membrane</keyword>
<dbReference type="AlphaFoldDB" id="A0A8J6LI95"/>
<feature type="domain" description="ABC3 transporter permease C-terminal" evidence="8">
    <location>
        <begin position="282"/>
        <end position="412"/>
    </location>
</feature>
<dbReference type="Proteomes" id="UP000657177">
    <property type="component" value="Unassembled WGS sequence"/>
</dbReference>
<dbReference type="EMBL" id="JAAKDE010000010">
    <property type="protein sequence ID" value="MBA2132935.1"/>
    <property type="molecule type" value="Genomic_DNA"/>
</dbReference>
<dbReference type="GO" id="GO:0098797">
    <property type="term" value="C:plasma membrane protein complex"/>
    <property type="evidence" value="ECO:0007669"/>
    <property type="project" value="TreeGrafter"/>
</dbReference>
<dbReference type="Pfam" id="PF12704">
    <property type="entry name" value="MacB_PCD"/>
    <property type="match status" value="1"/>
</dbReference>
<feature type="transmembrane region" description="Helical" evidence="7">
    <location>
        <begin position="322"/>
        <end position="348"/>
    </location>
</feature>
<evidence type="ECO:0000256" key="2">
    <source>
        <dbReference type="ARBA" id="ARBA00005236"/>
    </source>
</evidence>
<evidence type="ECO:0000259" key="8">
    <source>
        <dbReference type="Pfam" id="PF02687"/>
    </source>
</evidence>
<dbReference type="GO" id="GO:0044874">
    <property type="term" value="P:lipoprotein localization to outer membrane"/>
    <property type="evidence" value="ECO:0007669"/>
    <property type="project" value="TreeGrafter"/>
</dbReference>
<evidence type="ECO:0000259" key="9">
    <source>
        <dbReference type="Pfam" id="PF12704"/>
    </source>
</evidence>
<accession>A0A8J6LI95</accession>
<evidence type="ECO:0000256" key="5">
    <source>
        <dbReference type="ARBA" id="ARBA00022989"/>
    </source>
</evidence>
<keyword evidence="11" id="KW-1185">Reference proteome</keyword>